<feature type="region of interest" description="Disordered" evidence="1">
    <location>
        <begin position="1046"/>
        <end position="1092"/>
    </location>
</feature>
<feature type="region of interest" description="Disordered" evidence="1">
    <location>
        <begin position="1175"/>
        <end position="1210"/>
    </location>
</feature>
<feature type="region of interest" description="Disordered" evidence="1">
    <location>
        <begin position="595"/>
        <end position="636"/>
    </location>
</feature>
<sequence>MRLLNRRSSTNLSQQYQQPTSSSFLPLPSGPSVSPSTTSFENALLSNRDMKGKKKRDSQEMKYPPTSFGQTNSGWTFGRMRSVKGKSRATQNDLLLASEDEIMIEPKMQGKKSVRNSLKANSSSPTPYIISPSPDSSIQPPSPIVIRRGPSSSSEVAQSYDSHIYPQPDQPIVDFSAKSPVIPQNPSSPITPFDVIGPSSAITASSQYDQTDKPLPIGPISPRKLTKRRPKYMIHDQIELSDILSTPSAPSLAPSVHHISSTPTNGMSRAAIQPLLTVPSSRPLQEGAAPPHNQHSWQLNRNASCSTYASSGMTPSTDESGTLETPNNAVILPGSGEDRLWDRIGEPRPALSRASTFSYKEGDDNEGIRARESYFQYLQGKRDVSSSSQATERGEILLASNTARGGSPAFSANVSAISYTPTNSSTSEGTARLSKTLRLSTSNHELKTNRSETLISPRTLTKKTVAFEANPTVPNLAGTTLQNDLPVPVRPSLARLRSSSLGNISLNTNSVYSVGEVATATNAVVSTARAITLDKSTEDAILAETIDIEGRVTQTLASFENASEAIRKAFDEQRERDDWPVNHESNGVVLTDLPVRTSSREPAIAKSAPPSQRLPSPQMSRPPLSPILRSATTTTMSPKKLVSFNSIIEPDPKEILPTSPKRPLPPSRSNSFGRLWRRLSSSGSGIKAKKGHTSFDKLDEDIPPVPQTKKTEYYGNLTESPSKISVNNPQRVMSTRIKRSKGSLDLTSVNKENPDFFPFYTKAAYNDKDDRPATPSSINTKKSKNKKRTSSIPPPRAQSVPLPIRSDTPPVIPPLSPTLPLKNPLPPGAEPPRIPGSPTSNQYSSLHEAGPSEQPVRSFRKLSAPASSNWKTPLGPYTPPLSAIVNDYFRDTAESIFNREVTLHRTSLHEDAEYQSYDAKRRYRQSLVEIKDDQAFQATVEQLVKLESDGRVRMTRAGGAALRQDHRPPMYRTPSKDLLEKQVRQENIRAWFVTRELVQGERRYGRLLAKGVAAVQVAAAARDAIPPVPPLPSTSNTDYIPITPKLVQLPGHSRSGSGNIKTPSRLRRSRTSTPATSTTSSPNSSSIPLPYLVPPPNTDSPIEILLSKLPKLYALSVSLSERFEHDPSPYGVADAFVSMEEFITKEISEWTEKIGEIVLSNISIELNKILDQPKMTRTNSKDSKKSRRRISEGGGAISGDETELEDNEEGDEGRLRFADIIIVPIQRASRYKLLFQELSTKLPPSSHTSLKIQRALEASIRLASECDRCQSFDLNALRRQEKKTKKIRPVSVGPGVGALM</sequence>
<feature type="compositionally biased region" description="Low complexity" evidence="1">
    <location>
        <begin position="1071"/>
        <end position="1088"/>
    </location>
</feature>
<dbReference type="SUPFAM" id="SSF48065">
    <property type="entry name" value="DBL homology domain (DH-domain)"/>
    <property type="match status" value="1"/>
</dbReference>
<dbReference type="EMBL" id="CP144108">
    <property type="protein sequence ID" value="WWC92984.1"/>
    <property type="molecule type" value="Genomic_DNA"/>
</dbReference>
<dbReference type="GeneID" id="91098616"/>
<keyword evidence="4" id="KW-1185">Reference proteome</keyword>
<evidence type="ECO:0000313" key="3">
    <source>
        <dbReference type="EMBL" id="WWC92984.1"/>
    </source>
</evidence>
<feature type="compositionally biased region" description="Polar residues" evidence="1">
    <location>
        <begin position="717"/>
        <end position="729"/>
    </location>
</feature>
<feature type="compositionally biased region" description="Low complexity" evidence="1">
    <location>
        <begin position="671"/>
        <end position="686"/>
    </location>
</feature>
<evidence type="ECO:0000313" key="4">
    <source>
        <dbReference type="Proteomes" id="UP001355207"/>
    </source>
</evidence>
<reference evidence="3 4" key="1">
    <citation type="submission" date="2024-01" db="EMBL/GenBank/DDBJ databases">
        <title>Comparative genomics of Cryptococcus and Kwoniella reveals pathogenesis evolution and contrasting modes of karyotype evolution via chromosome fusion or intercentromeric recombination.</title>
        <authorList>
            <person name="Coelho M.A."/>
            <person name="David-Palma M."/>
            <person name="Shea T."/>
            <person name="Bowers K."/>
            <person name="McGinley-Smith S."/>
            <person name="Mohammad A.W."/>
            <person name="Gnirke A."/>
            <person name="Yurkov A.M."/>
            <person name="Nowrousian M."/>
            <person name="Sun S."/>
            <person name="Cuomo C.A."/>
            <person name="Heitman J."/>
        </authorList>
    </citation>
    <scope>NUCLEOTIDE SEQUENCE [LARGE SCALE GENOMIC DNA]</scope>
    <source>
        <strain evidence="3 4">CBS 6074</strain>
    </source>
</reference>
<feature type="compositionally biased region" description="Polar residues" evidence="1">
    <location>
        <begin position="308"/>
        <end position="328"/>
    </location>
</feature>
<feature type="compositionally biased region" description="Acidic residues" evidence="1">
    <location>
        <begin position="1200"/>
        <end position="1210"/>
    </location>
</feature>
<dbReference type="Proteomes" id="UP001355207">
    <property type="component" value="Chromosome 11"/>
</dbReference>
<feature type="compositionally biased region" description="Low complexity" evidence="1">
    <location>
        <begin position="19"/>
        <end position="40"/>
    </location>
</feature>
<feature type="compositionally biased region" description="Polar residues" evidence="1">
    <location>
        <begin position="1"/>
        <end position="18"/>
    </location>
</feature>
<dbReference type="InterPro" id="IPR000219">
    <property type="entry name" value="DH_dom"/>
</dbReference>
<feature type="region of interest" description="Disordered" evidence="1">
    <location>
        <begin position="107"/>
        <end position="158"/>
    </location>
</feature>
<gene>
    <name evidence="3" type="ORF">L201_007948</name>
</gene>
<feature type="region of interest" description="Disordered" evidence="1">
    <location>
        <begin position="765"/>
        <end position="856"/>
    </location>
</feature>
<feature type="domain" description="DH" evidence="2">
    <location>
        <begin position="989"/>
        <end position="1269"/>
    </location>
</feature>
<dbReference type="Gene3D" id="1.20.900.10">
    <property type="entry name" value="Dbl homology (DH) domain"/>
    <property type="match status" value="1"/>
</dbReference>
<feature type="compositionally biased region" description="Pro residues" evidence="1">
    <location>
        <begin position="810"/>
        <end position="835"/>
    </location>
</feature>
<accession>A0AAX4K6G5</accession>
<dbReference type="Pfam" id="PF00621">
    <property type="entry name" value="RhoGEF"/>
    <property type="match status" value="1"/>
</dbReference>
<feature type="region of interest" description="Disordered" evidence="1">
    <location>
        <begin position="1"/>
        <end position="77"/>
    </location>
</feature>
<feature type="region of interest" description="Disordered" evidence="1">
    <location>
        <begin position="651"/>
        <end position="729"/>
    </location>
</feature>
<protein>
    <recommendedName>
        <fullName evidence="2">DH domain-containing protein</fullName>
    </recommendedName>
</protein>
<feature type="region of interest" description="Disordered" evidence="1">
    <location>
        <begin position="206"/>
        <end position="226"/>
    </location>
</feature>
<dbReference type="RefSeq" id="XP_066079746.1">
    <property type="nucleotide sequence ID" value="XM_066223649.1"/>
</dbReference>
<evidence type="ECO:0000259" key="2">
    <source>
        <dbReference type="PROSITE" id="PS50010"/>
    </source>
</evidence>
<proteinExistence type="predicted"/>
<evidence type="ECO:0000256" key="1">
    <source>
        <dbReference type="SAM" id="MobiDB-lite"/>
    </source>
</evidence>
<dbReference type="GO" id="GO:0005085">
    <property type="term" value="F:guanyl-nucleotide exchange factor activity"/>
    <property type="evidence" value="ECO:0007669"/>
    <property type="project" value="InterPro"/>
</dbReference>
<organism evidence="3 4">
    <name type="scientific">Kwoniella dendrophila CBS 6074</name>
    <dbReference type="NCBI Taxonomy" id="1295534"/>
    <lineage>
        <taxon>Eukaryota</taxon>
        <taxon>Fungi</taxon>
        <taxon>Dikarya</taxon>
        <taxon>Basidiomycota</taxon>
        <taxon>Agaricomycotina</taxon>
        <taxon>Tremellomycetes</taxon>
        <taxon>Tremellales</taxon>
        <taxon>Cryptococcaceae</taxon>
        <taxon>Kwoniella</taxon>
    </lineage>
</organism>
<feature type="compositionally biased region" description="Polar residues" evidence="1">
    <location>
        <begin position="609"/>
        <end position="619"/>
    </location>
</feature>
<dbReference type="PROSITE" id="PS50010">
    <property type="entry name" value="DH_2"/>
    <property type="match status" value="1"/>
</dbReference>
<feature type="compositionally biased region" description="Low complexity" evidence="1">
    <location>
        <begin position="122"/>
        <end position="139"/>
    </location>
</feature>
<name>A0AAX4K6G5_9TREE</name>
<dbReference type="InterPro" id="IPR035899">
    <property type="entry name" value="DBL_dom_sf"/>
</dbReference>
<feature type="region of interest" description="Disordered" evidence="1">
    <location>
        <begin position="308"/>
        <end position="329"/>
    </location>
</feature>